<dbReference type="EMBL" id="JAKGSI010000004">
    <property type="protein sequence ID" value="MCF4007379.1"/>
    <property type="molecule type" value="Genomic_DNA"/>
</dbReference>
<dbReference type="InterPro" id="IPR036928">
    <property type="entry name" value="AS_sf"/>
</dbReference>
<dbReference type="Gene3D" id="3.90.1300.10">
    <property type="entry name" value="Amidase signature (AS) domain"/>
    <property type="match status" value="1"/>
</dbReference>
<dbReference type="Proteomes" id="UP001139336">
    <property type="component" value="Unassembled WGS sequence"/>
</dbReference>
<sequence length="394" mass="40892">MPSEEHGFSHIAADAARARADALDALPPSRRGPLHGQLIPIKDLCDVAGMPTSFGSAERAILARHTDPLARRLLEAGAIIPGKTLTPELGMTGYTEPVGLPAPDNPRLPGRTPGGSSGGAAVAVARGLVPAAHGTDGGGSLRIPAAACGLASIKTPRDPAGGGLVTAGFLAPTLSRCAALSGLRPHPGRRLIGVMDRPLWAETPVSPEARRALADAADALSTRGHELRPIRPERLDAERLFAAFRDIFSSSLLSVPTTPHESEIVSWLRECGRRAHRTSACRLMAEASGPHGRVARALGVDALLTPMLAFAPPPHGHFSSLPPEQNFLEQTRWSPWGSLANITGMSALCVPWRGGAGRPGGVGLHLCAVSMGAGELLALGLELEEEGRCAAADA</sequence>
<gene>
    <name evidence="5" type="ORF">L1O03_09380</name>
</gene>
<dbReference type="PROSITE" id="PS00571">
    <property type="entry name" value="AMIDASES"/>
    <property type="match status" value="1"/>
</dbReference>
<accession>A0A9X1QTR6</accession>
<dbReference type="InterPro" id="IPR023631">
    <property type="entry name" value="Amidase_dom"/>
</dbReference>
<dbReference type="PANTHER" id="PTHR11895">
    <property type="entry name" value="TRANSAMIDASE"/>
    <property type="match status" value="1"/>
</dbReference>
<dbReference type="PANTHER" id="PTHR11895:SF7">
    <property type="entry name" value="GLUTAMYL-TRNA(GLN) AMIDOTRANSFERASE SUBUNIT A, MITOCHONDRIAL"/>
    <property type="match status" value="1"/>
</dbReference>
<evidence type="ECO:0000256" key="3">
    <source>
        <dbReference type="ARBA" id="ARBA00012922"/>
    </source>
</evidence>
<feature type="domain" description="Amidase" evidence="4">
    <location>
        <begin position="8"/>
        <end position="154"/>
    </location>
</feature>
<evidence type="ECO:0000259" key="4">
    <source>
        <dbReference type="Pfam" id="PF01425"/>
    </source>
</evidence>
<proteinExistence type="inferred from homology"/>
<keyword evidence="6" id="KW-1185">Reference proteome</keyword>
<name>A0A9X1QTR6_9CORY</name>
<evidence type="ECO:0000256" key="1">
    <source>
        <dbReference type="ARBA" id="ARBA00001311"/>
    </source>
</evidence>
<dbReference type="InterPro" id="IPR020556">
    <property type="entry name" value="Amidase_CS"/>
</dbReference>
<protein>
    <recommendedName>
        <fullName evidence="3">amidase</fullName>
        <ecNumber evidence="3">3.5.1.4</ecNumber>
    </recommendedName>
</protein>
<dbReference type="SUPFAM" id="SSF75304">
    <property type="entry name" value="Amidase signature (AS) enzymes"/>
    <property type="match status" value="1"/>
</dbReference>
<dbReference type="Pfam" id="PF01425">
    <property type="entry name" value="Amidase"/>
    <property type="match status" value="1"/>
</dbReference>
<comment type="caution">
    <text evidence="5">The sequence shown here is derived from an EMBL/GenBank/DDBJ whole genome shotgun (WGS) entry which is preliminary data.</text>
</comment>
<dbReference type="GO" id="GO:0004040">
    <property type="term" value="F:amidase activity"/>
    <property type="evidence" value="ECO:0007669"/>
    <property type="project" value="UniProtKB-EC"/>
</dbReference>
<reference evidence="5" key="1">
    <citation type="submission" date="2022-01" db="EMBL/GenBank/DDBJ databases">
        <title>Corynebacterium sp. nov isolated from isolated from the feces of the greater white-fronted geese (Anser albifrons) at Poyang Lake, PR China.</title>
        <authorList>
            <person name="Liu Q."/>
        </authorList>
    </citation>
    <scope>NUCLEOTIDE SEQUENCE</scope>
    <source>
        <strain evidence="5">JCM 32435</strain>
    </source>
</reference>
<dbReference type="InterPro" id="IPR000120">
    <property type="entry name" value="Amidase"/>
</dbReference>
<dbReference type="AlphaFoldDB" id="A0A9X1QTR6"/>
<organism evidence="5 6">
    <name type="scientific">Corynebacterium uropygiale</name>
    <dbReference type="NCBI Taxonomy" id="1775911"/>
    <lineage>
        <taxon>Bacteria</taxon>
        <taxon>Bacillati</taxon>
        <taxon>Actinomycetota</taxon>
        <taxon>Actinomycetes</taxon>
        <taxon>Mycobacteriales</taxon>
        <taxon>Corynebacteriaceae</taxon>
        <taxon>Corynebacterium</taxon>
    </lineage>
</organism>
<evidence type="ECO:0000313" key="6">
    <source>
        <dbReference type="Proteomes" id="UP001139336"/>
    </source>
</evidence>
<evidence type="ECO:0000313" key="5">
    <source>
        <dbReference type="EMBL" id="MCF4007379.1"/>
    </source>
</evidence>
<comment type="catalytic activity">
    <reaction evidence="1">
        <text>a monocarboxylic acid amide + H2O = a monocarboxylate + NH4(+)</text>
        <dbReference type="Rhea" id="RHEA:12020"/>
        <dbReference type="ChEBI" id="CHEBI:15377"/>
        <dbReference type="ChEBI" id="CHEBI:28938"/>
        <dbReference type="ChEBI" id="CHEBI:35757"/>
        <dbReference type="ChEBI" id="CHEBI:83628"/>
        <dbReference type="EC" id="3.5.1.4"/>
    </reaction>
</comment>
<evidence type="ECO:0000256" key="2">
    <source>
        <dbReference type="ARBA" id="ARBA00009199"/>
    </source>
</evidence>
<dbReference type="EC" id="3.5.1.4" evidence="3"/>
<comment type="similarity">
    <text evidence="2">Belongs to the amidase family.</text>
</comment>